<gene>
    <name evidence="2" type="ORF">EPUS_05415</name>
</gene>
<evidence type="ECO:0000313" key="3">
    <source>
        <dbReference type="Proteomes" id="UP000019373"/>
    </source>
</evidence>
<feature type="compositionally biased region" description="Basic and acidic residues" evidence="1">
    <location>
        <begin position="292"/>
        <end position="302"/>
    </location>
</feature>
<feature type="region of interest" description="Disordered" evidence="1">
    <location>
        <begin position="1"/>
        <end position="41"/>
    </location>
</feature>
<dbReference type="OrthoDB" id="4760831at2759"/>
<dbReference type="AlphaFoldDB" id="U1GCT9"/>
<dbReference type="HOGENOM" id="CLU_586629_0_0_1"/>
<feature type="compositionally biased region" description="Polar residues" evidence="1">
    <location>
        <begin position="1"/>
        <end position="10"/>
    </location>
</feature>
<reference evidence="3" key="1">
    <citation type="journal article" date="2014" name="BMC Genomics">
        <title>Genome characteristics reveal the impact of lichenization on lichen-forming fungus Endocarpon pusillum Hedwig (Verrucariales, Ascomycota).</title>
        <authorList>
            <person name="Wang Y.-Y."/>
            <person name="Liu B."/>
            <person name="Zhang X.-Y."/>
            <person name="Zhou Q.-M."/>
            <person name="Zhang T."/>
            <person name="Li H."/>
            <person name="Yu Y.-F."/>
            <person name="Zhang X.-L."/>
            <person name="Hao X.-Y."/>
            <person name="Wang M."/>
            <person name="Wang L."/>
            <person name="Wei J.-C."/>
        </authorList>
    </citation>
    <scope>NUCLEOTIDE SEQUENCE [LARGE SCALE GENOMIC DNA]</scope>
    <source>
        <strain evidence="3">Z07020 / HMAS-L-300199</strain>
    </source>
</reference>
<feature type="region of interest" description="Disordered" evidence="1">
    <location>
        <begin position="278"/>
        <end position="330"/>
    </location>
</feature>
<keyword evidence="3" id="KW-1185">Reference proteome</keyword>
<dbReference type="Proteomes" id="UP000019373">
    <property type="component" value="Unassembled WGS sequence"/>
</dbReference>
<evidence type="ECO:0000313" key="2">
    <source>
        <dbReference type="EMBL" id="ERF69873.1"/>
    </source>
</evidence>
<feature type="compositionally biased region" description="Pro residues" evidence="1">
    <location>
        <begin position="320"/>
        <end position="329"/>
    </location>
</feature>
<sequence>MVTSTTSTAPTVEVSANGISGLTDPGKKSQHSHSCSESGGKDNLVNDTSIVHYDDEYERLNSDYSVAWNKAMRKGTYRDSPQYKNVFALMISWESKHDDLHVKQEVDTLSAVLRDTFGYKIIPALLGYNGKRAQAQVNHLVAEFVWEHDGPDNLLIVYFAGHGTPGSVFGHLELAGKSGFADSRDNLDRIVWNKTEICLQGAEADVLEIFDCCYAGDLGPPRGCPRAFEYLAATSSGETTRKPGKHSFTTALIWALRTLCEERGQFTTTDLLNTIKKRAPDFPKDQSPVLSDRNRGSPRERIFLQPLQQNVTESRRPEPRPNQPSPPKPQEILSLNLFFDARPSISQIEGLGIGLNKVVEDNDLQISRIVWGGLDSRPHMALVVAKRWRKAVQQRFAKATSPVSGGPTIEAIVRREMQHQKEEGNASSYGVQYLTKMLFWSLLAIFASIGTSAQDRARKWSPMGRL</sequence>
<dbReference type="eggNOG" id="ENOG502SNTS">
    <property type="taxonomic scope" value="Eukaryota"/>
</dbReference>
<dbReference type="EMBL" id="KE721375">
    <property type="protein sequence ID" value="ERF69873.1"/>
    <property type="molecule type" value="Genomic_DNA"/>
</dbReference>
<proteinExistence type="predicted"/>
<dbReference type="RefSeq" id="XP_007804476.1">
    <property type="nucleotide sequence ID" value="XM_007806285.1"/>
</dbReference>
<dbReference type="Gene3D" id="3.40.50.1460">
    <property type="match status" value="1"/>
</dbReference>
<name>U1GCT9_ENDPU</name>
<dbReference type="GeneID" id="19240367"/>
<accession>U1GCT9</accession>
<organism evidence="2 3">
    <name type="scientific">Endocarpon pusillum (strain Z07020 / HMAS-L-300199)</name>
    <name type="common">Lichen-forming fungus</name>
    <dbReference type="NCBI Taxonomy" id="1263415"/>
    <lineage>
        <taxon>Eukaryota</taxon>
        <taxon>Fungi</taxon>
        <taxon>Dikarya</taxon>
        <taxon>Ascomycota</taxon>
        <taxon>Pezizomycotina</taxon>
        <taxon>Eurotiomycetes</taxon>
        <taxon>Chaetothyriomycetidae</taxon>
        <taxon>Verrucariales</taxon>
        <taxon>Verrucariaceae</taxon>
        <taxon>Endocarpon</taxon>
    </lineage>
</organism>
<protein>
    <submittedName>
        <fullName evidence="2">Uncharacterized protein</fullName>
    </submittedName>
</protein>
<evidence type="ECO:0000256" key="1">
    <source>
        <dbReference type="SAM" id="MobiDB-lite"/>
    </source>
</evidence>
<dbReference type="OMA" id="ISWESKH"/>